<dbReference type="KEGG" id="lhs:DLD54_01265"/>
<reference evidence="8" key="1">
    <citation type="submission" date="2021-09" db="EMBL/GenBank/DDBJ databases">
        <title>Lactobacillus species from Apis mellifera, Switzerland.</title>
        <authorList>
            <person name="Pfister J."/>
            <person name="Brown A."/>
            <person name="Neumann P."/>
            <person name="Collaud A."/>
            <person name="Retschnig G."/>
            <person name="Perreten V."/>
        </authorList>
    </citation>
    <scope>NUCLEOTIDE SEQUENCE</scope>
    <source>
        <strain evidence="8">IBH002</strain>
    </source>
</reference>
<accession>A0A0F4M6E9</accession>
<dbReference type="SUPFAM" id="SSF52728">
    <property type="entry name" value="PTS IIb component"/>
    <property type="match status" value="1"/>
</dbReference>
<keyword evidence="6" id="KW-0598">Phosphotransferase system</keyword>
<dbReference type="GO" id="GO:0009401">
    <property type="term" value="P:phosphoenolpyruvate-dependent sugar phosphotransferase system"/>
    <property type="evidence" value="ECO:0007669"/>
    <property type="project" value="UniProtKB-KW"/>
</dbReference>
<dbReference type="Pfam" id="PF03830">
    <property type="entry name" value="PTSIIB_sorb"/>
    <property type="match status" value="1"/>
</dbReference>
<dbReference type="EMBL" id="CP084389">
    <property type="protein sequence ID" value="UZX29898.1"/>
    <property type="molecule type" value="Genomic_DNA"/>
</dbReference>
<keyword evidence="7" id="KW-0418">Kinase</keyword>
<proteinExistence type="predicted"/>
<comment type="subcellular location">
    <subcellularLocation>
        <location evidence="1">Cytoplasm</location>
    </subcellularLocation>
</comment>
<evidence type="ECO:0000313" key="9">
    <source>
        <dbReference type="Proteomes" id="UP001164557"/>
    </source>
</evidence>
<evidence type="ECO:0000256" key="3">
    <source>
        <dbReference type="ARBA" id="ARBA00022490"/>
    </source>
</evidence>
<dbReference type="RefSeq" id="WP_038521026.1">
    <property type="nucleotide sequence ID" value="NZ_BPOZ01000005.1"/>
</dbReference>
<name>A0A0F4M6E9_9LACO</name>
<dbReference type="Gene3D" id="3.40.35.10">
    <property type="entry name" value="Phosphotransferase system, sorbose subfamily IIB component"/>
    <property type="match status" value="1"/>
</dbReference>
<evidence type="ECO:0000256" key="7">
    <source>
        <dbReference type="ARBA" id="ARBA00022777"/>
    </source>
</evidence>
<keyword evidence="9" id="KW-1185">Reference proteome</keyword>
<evidence type="ECO:0000256" key="1">
    <source>
        <dbReference type="ARBA" id="ARBA00004496"/>
    </source>
</evidence>
<dbReference type="OrthoDB" id="9788818at2"/>
<dbReference type="InterPro" id="IPR036667">
    <property type="entry name" value="PTS_IIB_sorbose-sp_sf"/>
</dbReference>
<dbReference type="AlphaFoldDB" id="A0A0F4M6E9"/>
<dbReference type="InterPro" id="IPR004720">
    <property type="entry name" value="PTS_IIB_sorbose-sp"/>
</dbReference>
<dbReference type="Proteomes" id="UP001164557">
    <property type="component" value="Chromosome"/>
</dbReference>
<gene>
    <name evidence="8" type="ORF">LDX53_01280</name>
</gene>
<organism evidence="8 9">
    <name type="scientific">Lactobacillus helsingborgensis</name>
    <dbReference type="NCBI Taxonomy" id="1218494"/>
    <lineage>
        <taxon>Bacteria</taxon>
        <taxon>Bacillati</taxon>
        <taxon>Bacillota</taxon>
        <taxon>Bacilli</taxon>
        <taxon>Lactobacillales</taxon>
        <taxon>Lactobacillaceae</taxon>
        <taxon>Lactobacillus</taxon>
    </lineage>
</organism>
<evidence type="ECO:0000256" key="5">
    <source>
        <dbReference type="ARBA" id="ARBA00022679"/>
    </source>
</evidence>
<keyword evidence="3" id="KW-0963">Cytoplasm</keyword>
<keyword evidence="5" id="KW-0808">Transferase</keyword>
<dbReference type="GO" id="GO:0016301">
    <property type="term" value="F:kinase activity"/>
    <property type="evidence" value="ECO:0007669"/>
    <property type="project" value="UniProtKB-KW"/>
</dbReference>
<dbReference type="GO" id="GO:0005737">
    <property type="term" value="C:cytoplasm"/>
    <property type="evidence" value="ECO:0007669"/>
    <property type="project" value="UniProtKB-SubCell"/>
</dbReference>
<keyword evidence="4 8" id="KW-0762">Sugar transport</keyword>
<evidence type="ECO:0000256" key="4">
    <source>
        <dbReference type="ARBA" id="ARBA00022597"/>
    </source>
</evidence>
<sequence length="158" mass="17998">MAVEFCRIDDRLIHGQVVTTWLNVKQIEQVIIVDDKVAKDKIQSNVLKMSVPRNVKLHIFSTEKFLKIVPHNPVTRRTMLLFASPFTVEKIVDSGYQIPKLNIGGIRGNDERKQYTKAVFLTDEEKKALEKLLDLGVDIEIQMVPTDGAVKLSEVLQK</sequence>
<evidence type="ECO:0000256" key="2">
    <source>
        <dbReference type="ARBA" id="ARBA00022448"/>
    </source>
</evidence>
<evidence type="ECO:0000256" key="6">
    <source>
        <dbReference type="ARBA" id="ARBA00022683"/>
    </source>
</evidence>
<dbReference type="GO" id="GO:0008982">
    <property type="term" value="F:protein-N(PI)-phosphohistidine-sugar phosphotransferase activity"/>
    <property type="evidence" value="ECO:0007669"/>
    <property type="project" value="InterPro"/>
</dbReference>
<dbReference type="PROSITE" id="PS51101">
    <property type="entry name" value="PTS_EIIB_TYPE_4"/>
    <property type="match status" value="1"/>
</dbReference>
<evidence type="ECO:0000313" key="8">
    <source>
        <dbReference type="EMBL" id="UZX29898.1"/>
    </source>
</evidence>
<protein>
    <submittedName>
        <fullName evidence="8">PTS sugar transporter subunit IIB</fullName>
    </submittedName>
</protein>
<keyword evidence="2" id="KW-0813">Transport</keyword>